<evidence type="ECO:0000256" key="10">
    <source>
        <dbReference type="ARBA" id="ARBA00032474"/>
    </source>
</evidence>
<accession>A0AAP2GNM8</accession>
<evidence type="ECO:0000256" key="7">
    <source>
        <dbReference type="ARBA" id="ARBA00029745"/>
    </source>
</evidence>
<comment type="pathway">
    <text evidence="1">Cofactor biosynthesis; molybdopterin biosynthesis.</text>
</comment>
<proteinExistence type="inferred from homology"/>
<dbReference type="Pfam" id="PF02391">
    <property type="entry name" value="MoaE"/>
    <property type="match status" value="1"/>
</dbReference>
<dbReference type="CDD" id="cd00756">
    <property type="entry name" value="MoaE"/>
    <property type="match status" value="1"/>
</dbReference>
<comment type="catalytic activity">
    <reaction evidence="11">
        <text>2 [molybdopterin-synthase sulfur-carrier protein]-C-terminal-Gly-aminoethanethioate + cyclic pyranopterin phosphate + H2O = molybdopterin + 2 [molybdopterin-synthase sulfur-carrier protein]-C-terminal Gly-Gly + 2 H(+)</text>
        <dbReference type="Rhea" id="RHEA:26333"/>
        <dbReference type="Rhea" id="RHEA-COMP:12202"/>
        <dbReference type="Rhea" id="RHEA-COMP:19907"/>
        <dbReference type="ChEBI" id="CHEBI:15377"/>
        <dbReference type="ChEBI" id="CHEBI:15378"/>
        <dbReference type="ChEBI" id="CHEBI:58698"/>
        <dbReference type="ChEBI" id="CHEBI:59648"/>
        <dbReference type="ChEBI" id="CHEBI:90778"/>
        <dbReference type="ChEBI" id="CHEBI:232372"/>
        <dbReference type="EC" id="2.8.1.12"/>
    </reaction>
</comment>
<comment type="subunit">
    <text evidence="6">Heterotetramer of 2 MoaD subunits and 2 MoaE subunits. Also stable as homodimer. The enzyme changes between these two forms during catalysis.</text>
</comment>
<evidence type="ECO:0000256" key="9">
    <source>
        <dbReference type="ARBA" id="ARBA00030781"/>
    </source>
</evidence>
<reference evidence="12 13" key="1">
    <citation type="submission" date="2021-05" db="EMBL/GenBank/DDBJ databases">
        <title>A Polyphasic approach of four new species of the genus Ohtaekwangia: Ohtaekwangia histidinii sp. nov., Ohtaekwangia cretensis sp. nov., Ohtaekwangia indiensis sp. nov., Ohtaekwangia reichenbachii sp. nov. from diverse environment.</title>
        <authorList>
            <person name="Octaviana S."/>
        </authorList>
    </citation>
    <scope>NUCLEOTIDE SEQUENCE [LARGE SCALE GENOMIC DNA]</scope>
    <source>
        <strain evidence="12 13">PWU5</strain>
    </source>
</reference>
<gene>
    <name evidence="12" type="ORF">KK062_05585</name>
</gene>
<comment type="caution">
    <text evidence="12">The sequence shown here is derived from an EMBL/GenBank/DDBJ whole genome shotgun (WGS) entry which is preliminary data.</text>
</comment>
<evidence type="ECO:0000313" key="13">
    <source>
        <dbReference type="Proteomes" id="UP001319080"/>
    </source>
</evidence>
<sequence length="136" mass="14809">MITLSGTPLDVQQIIQAATRLQAGAVNAFIGTVRDNAKGKRVLRLEYEAYESMAVAEIQKIVDAAAVRWPLQAYAISHRVGVLQPGDVAVVVAVSTPHRADSFAACQYIIDTLKETVPIWKKEVLEDGAEWISAHP</sequence>
<dbReference type="AlphaFoldDB" id="A0AAP2GNM8"/>
<evidence type="ECO:0000256" key="8">
    <source>
        <dbReference type="ARBA" id="ARBA00030407"/>
    </source>
</evidence>
<keyword evidence="5" id="KW-0501">Molybdenum cofactor biosynthesis</keyword>
<dbReference type="RefSeq" id="WP_254083272.1">
    <property type="nucleotide sequence ID" value="NZ_JAHESE010000003.1"/>
</dbReference>
<dbReference type="Gene3D" id="3.90.1170.40">
    <property type="entry name" value="Molybdopterin biosynthesis MoaE subunit"/>
    <property type="match status" value="1"/>
</dbReference>
<evidence type="ECO:0000256" key="3">
    <source>
        <dbReference type="ARBA" id="ARBA00011950"/>
    </source>
</evidence>
<dbReference type="EC" id="2.8.1.12" evidence="3"/>
<organism evidence="12 13">
    <name type="scientific">Dawidia cretensis</name>
    <dbReference type="NCBI Taxonomy" id="2782350"/>
    <lineage>
        <taxon>Bacteria</taxon>
        <taxon>Pseudomonadati</taxon>
        <taxon>Bacteroidota</taxon>
        <taxon>Cytophagia</taxon>
        <taxon>Cytophagales</taxon>
        <taxon>Chryseotaleaceae</taxon>
        <taxon>Dawidia</taxon>
    </lineage>
</organism>
<dbReference type="EMBL" id="JAHESE010000003">
    <property type="protein sequence ID" value="MBT1707681.1"/>
    <property type="molecule type" value="Genomic_DNA"/>
</dbReference>
<dbReference type="Proteomes" id="UP001319080">
    <property type="component" value="Unassembled WGS sequence"/>
</dbReference>
<evidence type="ECO:0000313" key="12">
    <source>
        <dbReference type="EMBL" id="MBT1707681.1"/>
    </source>
</evidence>
<evidence type="ECO:0000256" key="11">
    <source>
        <dbReference type="ARBA" id="ARBA00049878"/>
    </source>
</evidence>
<evidence type="ECO:0000256" key="4">
    <source>
        <dbReference type="ARBA" id="ARBA00013858"/>
    </source>
</evidence>
<name>A0AAP2GNM8_9BACT</name>
<protein>
    <recommendedName>
        <fullName evidence="4">Molybdopterin synthase catalytic subunit</fullName>
        <ecNumber evidence="3">2.8.1.12</ecNumber>
    </recommendedName>
    <alternativeName>
        <fullName evidence="9">MPT synthase subunit 2</fullName>
    </alternativeName>
    <alternativeName>
        <fullName evidence="7">Molybdenum cofactor biosynthesis protein E</fullName>
    </alternativeName>
    <alternativeName>
        <fullName evidence="8">Molybdopterin-converting factor large subunit</fullName>
    </alternativeName>
    <alternativeName>
        <fullName evidence="10">Molybdopterin-converting factor subunit 2</fullName>
    </alternativeName>
</protein>
<evidence type="ECO:0000256" key="2">
    <source>
        <dbReference type="ARBA" id="ARBA00005426"/>
    </source>
</evidence>
<comment type="similarity">
    <text evidence="2">Belongs to the MoaE family.</text>
</comment>
<dbReference type="InterPro" id="IPR003448">
    <property type="entry name" value="Mopterin_biosynth_MoaE"/>
</dbReference>
<dbReference type="PANTHER" id="PTHR23404">
    <property type="entry name" value="MOLYBDOPTERIN SYNTHASE RELATED"/>
    <property type="match status" value="1"/>
</dbReference>
<dbReference type="SUPFAM" id="SSF54690">
    <property type="entry name" value="Molybdopterin synthase subunit MoaE"/>
    <property type="match status" value="1"/>
</dbReference>
<keyword evidence="13" id="KW-1185">Reference proteome</keyword>
<dbReference type="GO" id="GO:0030366">
    <property type="term" value="F:molybdopterin synthase activity"/>
    <property type="evidence" value="ECO:0007669"/>
    <property type="project" value="UniProtKB-EC"/>
</dbReference>
<dbReference type="InterPro" id="IPR036563">
    <property type="entry name" value="MoaE_sf"/>
</dbReference>
<evidence type="ECO:0000256" key="6">
    <source>
        <dbReference type="ARBA" id="ARBA00026066"/>
    </source>
</evidence>
<dbReference type="GO" id="GO:0006777">
    <property type="term" value="P:Mo-molybdopterin cofactor biosynthetic process"/>
    <property type="evidence" value="ECO:0007669"/>
    <property type="project" value="UniProtKB-KW"/>
</dbReference>
<evidence type="ECO:0000256" key="1">
    <source>
        <dbReference type="ARBA" id="ARBA00005046"/>
    </source>
</evidence>
<evidence type="ECO:0000256" key="5">
    <source>
        <dbReference type="ARBA" id="ARBA00023150"/>
    </source>
</evidence>